<evidence type="ECO:0000256" key="5">
    <source>
        <dbReference type="ARBA" id="ARBA00023204"/>
    </source>
</evidence>
<dbReference type="PANTHER" id="PTHR43003">
    <property type="entry name" value="DNA-3-METHYLADENINE GLYCOSYLASE"/>
    <property type="match status" value="1"/>
</dbReference>
<evidence type="ECO:0000256" key="4">
    <source>
        <dbReference type="ARBA" id="ARBA00022763"/>
    </source>
</evidence>
<dbReference type="InterPro" id="IPR051912">
    <property type="entry name" value="Alkylbase_DNA_Glycosylase/TA"/>
</dbReference>
<dbReference type="Proteomes" id="UP000682134">
    <property type="component" value="Unassembled WGS sequence"/>
</dbReference>
<evidence type="ECO:0000313" key="8">
    <source>
        <dbReference type="Proteomes" id="UP000682134"/>
    </source>
</evidence>
<dbReference type="Pfam" id="PF00730">
    <property type="entry name" value="HhH-GPD"/>
    <property type="match status" value="1"/>
</dbReference>
<proteinExistence type="inferred from homology"/>
<dbReference type="GO" id="GO:0008725">
    <property type="term" value="F:DNA-3-methyladenine glycosylase activity"/>
    <property type="evidence" value="ECO:0007669"/>
    <property type="project" value="TreeGrafter"/>
</dbReference>
<dbReference type="AlphaFoldDB" id="A0A940SHD8"/>
<dbReference type="SMART" id="SM00478">
    <property type="entry name" value="ENDO3c"/>
    <property type="match status" value="1"/>
</dbReference>
<dbReference type="FunFam" id="1.10.340.30:FF:000004">
    <property type="entry name" value="DNA-3-methyladenine glycosylase II"/>
    <property type="match status" value="1"/>
</dbReference>
<dbReference type="GO" id="GO:0006307">
    <property type="term" value="P:DNA alkylation repair"/>
    <property type="evidence" value="ECO:0007669"/>
    <property type="project" value="TreeGrafter"/>
</dbReference>
<dbReference type="EC" id="3.2.2.21" evidence="3"/>
<dbReference type="GO" id="GO:0006285">
    <property type="term" value="P:base-excision repair, AP site formation"/>
    <property type="evidence" value="ECO:0007669"/>
    <property type="project" value="TreeGrafter"/>
</dbReference>
<dbReference type="GO" id="GO:0032993">
    <property type="term" value="C:protein-DNA complex"/>
    <property type="evidence" value="ECO:0007669"/>
    <property type="project" value="TreeGrafter"/>
</dbReference>
<name>A0A940SHD8_9BACI</name>
<dbReference type="InterPro" id="IPR011257">
    <property type="entry name" value="DNA_glycosylase"/>
</dbReference>
<accession>A0A940SHD8</accession>
<dbReference type="EMBL" id="JAGIYQ010000008">
    <property type="protein sequence ID" value="MBP0726092.1"/>
    <property type="molecule type" value="Genomic_DNA"/>
</dbReference>
<dbReference type="GO" id="GO:0005737">
    <property type="term" value="C:cytoplasm"/>
    <property type="evidence" value="ECO:0007669"/>
    <property type="project" value="TreeGrafter"/>
</dbReference>
<evidence type="ECO:0000259" key="6">
    <source>
        <dbReference type="SMART" id="SM00478"/>
    </source>
</evidence>
<keyword evidence="5" id="KW-0234">DNA repair</keyword>
<keyword evidence="4" id="KW-0227">DNA damage</keyword>
<dbReference type="GO" id="GO:0043916">
    <property type="term" value="F:DNA-7-methylguanine glycosylase activity"/>
    <property type="evidence" value="ECO:0007669"/>
    <property type="project" value="TreeGrafter"/>
</dbReference>
<feature type="domain" description="HhH-GPD" evidence="6">
    <location>
        <begin position="123"/>
        <end position="283"/>
    </location>
</feature>
<dbReference type="GO" id="GO:0032131">
    <property type="term" value="F:alkylated DNA binding"/>
    <property type="evidence" value="ECO:0007669"/>
    <property type="project" value="TreeGrafter"/>
</dbReference>
<comment type="similarity">
    <text evidence="2">Belongs to the alkylbase DNA glycosidase AlkA family.</text>
</comment>
<sequence length="283" mass="32349">MEVKLASPYKWNEVIKRLVDEPTFSVYLEEEMISIPLRIDGEKAVVKVKQLNEEPCLFEITSSHLNKETILKKVSHILQLDTSFEKVNQSLQETTVAPLLTLFQHTPLTVSNDPFATLISCIIHQQIQRSFAIQITKRFIQTYGEQVENEWFFPTPETVASLTVDELRTLQLSFRKAEYMIGIAKAWCDGTLNHQNYQTLPTNEILKELIALKGVGPWTVENFLLFGLGHKDVFPVGDVGIQIALQKLLKLEEKPSKDILEQVKEQVSPFGSYAALYLWKSIE</sequence>
<evidence type="ECO:0000256" key="3">
    <source>
        <dbReference type="ARBA" id="ARBA00012000"/>
    </source>
</evidence>
<gene>
    <name evidence="7" type="ORF">J5Y03_12995</name>
</gene>
<dbReference type="InterPro" id="IPR003265">
    <property type="entry name" value="HhH-GPD_domain"/>
</dbReference>
<dbReference type="CDD" id="cd00056">
    <property type="entry name" value="ENDO3c"/>
    <property type="match status" value="1"/>
</dbReference>
<organism evidence="7 8">
    <name type="scientific">Gottfriedia endophytica</name>
    <dbReference type="NCBI Taxonomy" id="2820819"/>
    <lineage>
        <taxon>Bacteria</taxon>
        <taxon>Bacillati</taxon>
        <taxon>Bacillota</taxon>
        <taxon>Bacilli</taxon>
        <taxon>Bacillales</taxon>
        <taxon>Bacillaceae</taxon>
        <taxon>Gottfriedia</taxon>
    </lineage>
</organism>
<evidence type="ECO:0000313" key="7">
    <source>
        <dbReference type="EMBL" id="MBP0726092.1"/>
    </source>
</evidence>
<comment type="catalytic activity">
    <reaction evidence="1">
        <text>Hydrolysis of alkylated DNA, releasing 3-methyladenine, 3-methylguanine, 7-methylguanine and 7-methyladenine.</text>
        <dbReference type="EC" id="3.2.2.21"/>
    </reaction>
</comment>
<dbReference type="Gene3D" id="1.10.340.30">
    <property type="entry name" value="Hypothetical protein, domain 2"/>
    <property type="match status" value="1"/>
</dbReference>
<dbReference type="RefSeq" id="WP_209406346.1">
    <property type="nucleotide sequence ID" value="NZ_JAGIYQ010000008.1"/>
</dbReference>
<keyword evidence="8" id="KW-1185">Reference proteome</keyword>
<comment type="caution">
    <text evidence="7">The sequence shown here is derived from an EMBL/GenBank/DDBJ whole genome shotgun (WGS) entry which is preliminary data.</text>
</comment>
<reference evidence="7" key="1">
    <citation type="submission" date="2021-04" db="EMBL/GenBank/DDBJ databases">
        <title>Genome seq and assembly of Bacillus sp.</title>
        <authorList>
            <person name="Chhetri G."/>
        </authorList>
    </citation>
    <scope>NUCLEOTIDE SEQUENCE</scope>
    <source>
        <strain evidence="7">RG28</strain>
    </source>
</reference>
<dbReference type="SUPFAM" id="SSF48150">
    <property type="entry name" value="DNA-glycosylase"/>
    <property type="match status" value="1"/>
</dbReference>
<dbReference type="PANTHER" id="PTHR43003:SF5">
    <property type="entry name" value="DNA-3-METHYLADENINE GLYCOSYLASE"/>
    <property type="match status" value="1"/>
</dbReference>
<protein>
    <recommendedName>
        <fullName evidence="3">DNA-3-methyladenine glycosylase II</fullName>
        <ecNumber evidence="3">3.2.2.21</ecNumber>
    </recommendedName>
</protein>
<evidence type="ECO:0000256" key="2">
    <source>
        <dbReference type="ARBA" id="ARBA00010817"/>
    </source>
</evidence>
<dbReference type="Gene3D" id="1.10.1670.40">
    <property type="match status" value="1"/>
</dbReference>
<evidence type="ECO:0000256" key="1">
    <source>
        <dbReference type="ARBA" id="ARBA00000086"/>
    </source>
</evidence>